<sequence length="265" mass="27780">MLPRLVLFLLLVLAPPVLAHDSEPAPWQAVGRLDIAGKGFCTGALVADNLVLTAAHCMFDATTGQQIEPTTIAFRAGLINGQARATRQVRRAVVDPDYVYSASPSASRLRNDVALLELSHPIEAQAATPFSTDLRPPRGAMLNIVAYAFDRAEAPPLQQSCAVITQQEGVLVTSCTVDFGSSGAPIFSMVGGQPRIVSIVAAKADMAGQHVALGTQLGQPLIQLKAALAAGKGFGTATLPEADQLTLDRQTRSQTGAAFFSPPAK</sequence>
<evidence type="ECO:0000313" key="4">
    <source>
        <dbReference type="EMBL" id="QOL81806.1"/>
    </source>
</evidence>
<dbReference type="InterPro" id="IPR018114">
    <property type="entry name" value="TRYPSIN_HIS"/>
</dbReference>
<dbReference type="PRINTS" id="PR00722">
    <property type="entry name" value="CHYMOTRYPSIN"/>
</dbReference>
<proteinExistence type="predicted"/>
<dbReference type="Gene3D" id="2.40.10.10">
    <property type="entry name" value="Trypsin-like serine proteases"/>
    <property type="match status" value="2"/>
</dbReference>
<dbReference type="PROSITE" id="PS50240">
    <property type="entry name" value="TRYPSIN_DOM"/>
    <property type="match status" value="1"/>
</dbReference>
<feature type="signal peptide" evidence="2">
    <location>
        <begin position="1"/>
        <end position="19"/>
    </location>
</feature>
<keyword evidence="4" id="KW-0645">Protease</keyword>
<dbReference type="Proteomes" id="UP000594118">
    <property type="component" value="Chromosome"/>
</dbReference>
<dbReference type="RefSeq" id="WP_193079722.1">
    <property type="nucleotide sequence ID" value="NZ_CP045201.1"/>
</dbReference>
<dbReference type="AlphaFoldDB" id="A0A7L9WQT8"/>
<dbReference type="EMBL" id="CP045201">
    <property type="protein sequence ID" value="QOL81806.1"/>
    <property type="molecule type" value="Genomic_DNA"/>
</dbReference>
<dbReference type="SUPFAM" id="SSF50494">
    <property type="entry name" value="Trypsin-like serine proteases"/>
    <property type="match status" value="1"/>
</dbReference>
<keyword evidence="1 2" id="KW-0732">Signal</keyword>
<dbReference type="InterPro" id="IPR001314">
    <property type="entry name" value="Peptidase_S1A"/>
</dbReference>
<dbReference type="PROSITE" id="PS00134">
    <property type="entry name" value="TRYPSIN_HIS"/>
    <property type="match status" value="1"/>
</dbReference>
<evidence type="ECO:0000313" key="5">
    <source>
        <dbReference type="Proteomes" id="UP000594118"/>
    </source>
</evidence>
<accession>A0A7L9WQT8</accession>
<evidence type="ECO:0000256" key="1">
    <source>
        <dbReference type="ARBA" id="ARBA00022729"/>
    </source>
</evidence>
<dbReference type="InterPro" id="IPR001254">
    <property type="entry name" value="Trypsin_dom"/>
</dbReference>
<dbReference type="Pfam" id="PF00089">
    <property type="entry name" value="Trypsin"/>
    <property type="match status" value="1"/>
</dbReference>
<organism evidence="4 5">
    <name type="scientific">Pseudooceanicola spongiae</name>
    <dbReference type="NCBI Taxonomy" id="2613965"/>
    <lineage>
        <taxon>Bacteria</taxon>
        <taxon>Pseudomonadati</taxon>
        <taxon>Pseudomonadota</taxon>
        <taxon>Alphaproteobacteria</taxon>
        <taxon>Rhodobacterales</taxon>
        <taxon>Paracoccaceae</taxon>
        <taxon>Pseudooceanicola</taxon>
    </lineage>
</organism>
<keyword evidence="4" id="KW-0378">Hydrolase</keyword>
<reference evidence="4 5" key="1">
    <citation type="submission" date="2019-10" db="EMBL/GenBank/DDBJ databases">
        <title>Pseudopuniceibacterium sp. HQ09 islated from Antarctica.</title>
        <authorList>
            <person name="Liao L."/>
            <person name="Su S."/>
            <person name="Chen B."/>
            <person name="Yu Y."/>
        </authorList>
    </citation>
    <scope>NUCLEOTIDE SEQUENCE [LARGE SCALE GENOMIC DNA]</scope>
    <source>
        <strain evidence="4 5">HQ09</strain>
    </source>
</reference>
<dbReference type="InterPro" id="IPR043504">
    <property type="entry name" value="Peptidase_S1_PA_chymotrypsin"/>
</dbReference>
<dbReference type="GO" id="GO:0006508">
    <property type="term" value="P:proteolysis"/>
    <property type="evidence" value="ECO:0007669"/>
    <property type="project" value="UniProtKB-KW"/>
</dbReference>
<dbReference type="KEGG" id="pshq:F3W81_13830"/>
<keyword evidence="5" id="KW-1185">Reference proteome</keyword>
<dbReference type="InterPro" id="IPR050966">
    <property type="entry name" value="Glutamyl_endopeptidase"/>
</dbReference>
<protein>
    <submittedName>
        <fullName evidence="4">Trypsin-like serine protease</fullName>
    </submittedName>
</protein>
<evidence type="ECO:0000259" key="3">
    <source>
        <dbReference type="PROSITE" id="PS50240"/>
    </source>
</evidence>
<dbReference type="InterPro" id="IPR009003">
    <property type="entry name" value="Peptidase_S1_PA"/>
</dbReference>
<feature type="domain" description="Peptidase S1" evidence="3">
    <location>
        <begin position="26"/>
        <end position="265"/>
    </location>
</feature>
<evidence type="ECO:0000256" key="2">
    <source>
        <dbReference type="SAM" id="SignalP"/>
    </source>
</evidence>
<dbReference type="PANTHER" id="PTHR15462">
    <property type="entry name" value="SERINE PROTEASE"/>
    <property type="match status" value="1"/>
</dbReference>
<feature type="chain" id="PRO_5032288280" evidence="2">
    <location>
        <begin position="20"/>
        <end position="265"/>
    </location>
</feature>
<name>A0A7L9WQT8_9RHOB</name>
<gene>
    <name evidence="4" type="ORF">F3W81_13830</name>
</gene>
<dbReference type="PANTHER" id="PTHR15462:SF8">
    <property type="entry name" value="SERINE PROTEASE"/>
    <property type="match status" value="1"/>
</dbReference>
<dbReference type="GO" id="GO:0004252">
    <property type="term" value="F:serine-type endopeptidase activity"/>
    <property type="evidence" value="ECO:0007669"/>
    <property type="project" value="InterPro"/>
</dbReference>